<dbReference type="EMBL" id="UOFC01000288">
    <property type="protein sequence ID" value="VAW49536.1"/>
    <property type="molecule type" value="Genomic_DNA"/>
</dbReference>
<reference evidence="1" key="1">
    <citation type="submission" date="2018-06" db="EMBL/GenBank/DDBJ databases">
        <authorList>
            <person name="Zhirakovskaya E."/>
        </authorList>
    </citation>
    <scope>NUCLEOTIDE SEQUENCE</scope>
</reference>
<proteinExistence type="predicted"/>
<sequence length="91" mass="10234">MPDPAHILSDENHFGAMVSLGIHPTEQLSFTISQGIEWENHENKWESNASSHIEASYLLEASHFHYGPVIGYSKTADKQHYTIGVHFGFPL</sequence>
<gene>
    <name evidence="1" type="ORF">MNBD_GAMMA03-51</name>
</gene>
<dbReference type="AlphaFoldDB" id="A0A3B0WYW0"/>
<accession>A0A3B0WYW0</accession>
<name>A0A3B0WYW0_9ZZZZ</name>
<protein>
    <submittedName>
        <fullName evidence="1">Uncharacterized protein</fullName>
    </submittedName>
</protein>
<evidence type="ECO:0000313" key="1">
    <source>
        <dbReference type="EMBL" id="VAW49536.1"/>
    </source>
</evidence>
<organism evidence="1">
    <name type="scientific">hydrothermal vent metagenome</name>
    <dbReference type="NCBI Taxonomy" id="652676"/>
    <lineage>
        <taxon>unclassified sequences</taxon>
        <taxon>metagenomes</taxon>
        <taxon>ecological metagenomes</taxon>
    </lineage>
</organism>